<dbReference type="GO" id="GO:0030170">
    <property type="term" value="F:pyridoxal phosphate binding"/>
    <property type="evidence" value="ECO:0007669"/>
    <property type="project" value="InterPro"/>
</dbReference>
<keyword evidence="7" id="KW-0456">Lyase</keyword>
<dbReference type="Gene3D" id="3.40.50.720">
    <property type="entry name" value="NAD(P)-binding Rossmann-like Domain"/>
    <property type="match status" value="1"/>
</dbReference>
<dbReference type="GO" id="GO:0006535">
    <property type="term" value="P:cysteine biosynthetic process from serine"/>
    <property type="evidence" value="ECO:0007669"/>
    <property type="project" value="TreeGrafter"/>
</dbReference>
<dbReference type="EMBL" id="FNAP01000003">
    <property type="protein sequence ID" value="SDE07975.1"/>
    <property type="molecule type" value="Genomic_DNA"/>
</dbReference>
<dbReference type="GO" id="GO:0071269">
    <property type="term" value="P:L-homocysteine biosynthetic process"/>
    <property type="evidence" value="ECO:0007669"/>
    <property type="project" value="TreeGrafter"/>
</dbReference>
<dbReference type="Pfam" id="PF13380">
    <property type="entry name" value="CoA_binding_2"/>
    <property type="match status" value="1"/>
</dbReference>
<dbReference type="GO" id="GO:0019346">
    <property type="term" value="P:transsulfuration"/>
    <property type="evidence" value="ECO:0007669"/>
    <property type="project" value="InterPro"/>
</dbReference>
<dbReference type="GO" id="GO:0005737">
    <property type="term" value="C:cytoplasm"/>
    <property type="evidence" value="ECO:0007669"/>
    <property type="project" value="TreeGrafter"/>
</dbReference>
<evidence type="ECO:0000256" key="4">
    <source>
        <dbReference type="ARBA" id="ARBA00022898"/>
    </source>
</evidence>
<evidence type="ECO:0000256" key="2">
    <source>
        <dbReference type="ARBA" id="ARBA00009077"/>
    </source>
</evidence>
<evidence type="ECO:0000256" key="3">
    <source>
        <dbReference type="ARBA" id="ARBA00022679"/>
    </source>
</evidence>
<evidence type="ECO:0000256" key="1">
    <source>
        <dbReference type="ARBA" id="ARBA00001933"/>
    </source>
</evidence>
<dbReference type="InterPro" id="IPR015424">
    <property type="entry name" value="PyrdxlP-dep_Trfase"/>
</dbReference>
<comment type="similarity">
    <text evidence="2 5">Belongs to the trans-sulfuration enzymes family.</text>
</comment>
<dbReference type="InterPro" id="IPR000277">
    <property type="entry name" value="Cys/Met-Metab_PyrdxlP-dep_enz"/>
</dbReference>
<dbReference type="PANTHER" id="PTHR43797">
    <property type="entry name" value="HOMOCYSTEINE/CYSTEINE SYNTHASE"/>
    <property type="match status" value="1"/>
</dbReference>
<dbReference type="CDD" id="cd00614">
    <property type="entry name" value="CGS_like"/>
    <property type="match status" value="1"/>
</dbReference>
<gene>
    <name evidence="7" type="ORF">SAMN05421720_103109</name>
</gene>
<dbReference type="OrthoDB" id="9790858at2"/>
<dbReference type="GO" id="GO:0003961">
    <property type="term" value="F:O-acetylhomoserine aminocarboxypropyltransferase activity"/>
    <property type="evidence" value="ECO:0007669"/>
    <property type="project" value="TreeGrafter"/>
</dbReference>
<dbReference type="InterPro" id="IPR054542">
    <property type="entry name" value="Cys_met_metab_PP"/>
</dbReference>
<dbReference type="SUPFAM" id="SSF53383">
    <property type="entry name" value="PLP-dependent transferases"/>
    <property type="match status" value="1"/>
</dbReference>
<dbReference type="InterPro" id="IPR015421">
    <property type="entry name" value="PyrdxlP-dep_Trfase_major"/>
</dbReference>
<dbReference type="RefSeq" id="WP_092783568.1">
    <property type="nucleotide sequence ID" value="NZ_FNAP01000003.1"/>
</dbReference>
<dbReference type="SUPFAM" id="SSF51735">
    <property type="entry name" value="NAD(P)-binding Rossmann-fold domains"/>
    <property type="match status" value="1"/>
</dbReference>
<protein>
    <submittedName>
        <fullName evidence="7">O-acetylhomoserine (Thiol)-lyase</fullName>
    </submittedName>
</protein>
<dbReference type="PROSITE" id="PS00868">
    <property type="entry name" value="CYS_MET_METAB_PP"/>
    <property type="match status" value="1"/>
</dbReference>
<dbReference type="InterPro" id="IPR003781">
    <property type="entry name" value="CoA-bd"/>
</dbReference>
<dbReference type="InterPro" id="IPR036291">
    <property type="entry name" value="NAD(P)-bd_dom_sf"/>
</dbReference>
<evidence type="ECO:0000256" key="5">
    <source>
        <dbReference type="RuleBase" id="RU362118"/>
    </source>
</evidence>
<sequence length="600" mass="63904">MTHQTALTYPDALIRQILADVKTIAMVGTSANYNRPSYFVMKYLIEKGYRVIPVNPTQAGNTILGETVYASLADVPEPFDMVDIFRGSEAAGGVVDEAITVAADKGVKVVWMQLGVRNDAAAKRAEAAGLTAIMDRCPKIEYGRLGGELGWYGVNSGVISSRAKRAPGHGAGAAGKTDYGFSTRAIHAGAAPDPTTGARATPIYQTTSYVFDDVDQAASRFNLHNFGHVYARLSNPTVCVLEERIANLEGGRAACCAASGHAAQFLTFFTLLEPGDEFLAARNLYGGSITQFGLSFKKLGWTCHFVDPTDPENFRRALTENCKAIFLEVLANPGGIVVDVERVAEIAREAGIPLIVDNTMATPALCRPIEWGADIVTHSTTKFLSGHGNALGGAIVESGRFDWAKSGKFPSLAKPEPAYHGLTFYETFGDFAFTTKARAVALRDFGPTLSPQNAFLTLMGIETLPLRMRQHVANAKTVAEYLAGHPKVAWVSHAGLPDSPYRALAEKYLPGGPGAVFTCGLKGGFEAGVKVVEGVNVFSHLANIGDTRSLILHPASTTHRQLTDEQRAAAGAGDDVVRLSIGLEDAADLIADLEQALAAA</sequence>
<dbReference type="InterPro" id="IPR015422">
    <property type="entry name" value="PyrdxlP-dep_Trfase_small"/>
</dbReference>
<evidence type="ECO:0000313" key="8">
    <source>
        <dbReference type="Proteomes" id="UP000199412"/>
    </source>
</evidence>
<dbReference type="Gene3D" id="3.40.640.10">
    <property type="entry name" value="Type I PLP-dependent aspartate aminotransferase-like (Major domain)"/>
    <property type="match status" value="1"/>
</dbReference>
<dbReference type="Pfam" id="PF01053">
    <property type="entry name" value="Cys_Met_Meta_PP"/>
    <property type="match status" value="1"/>
</dbReference>
<comment type="cofactor">
    <cofactor evidence="1 5">
        <name>pyridoxal 5'-phosphate</name>
        <dbReference type="ChEBI" id="CHEBI:597326"/>
    </cofactor>
</comment>
<dbReference type="GO" id="GO:0004124">
    <property type="term" value="F:cysteine synthase activity"/>
    <property type="evidence" value="ECO:0007669"/>
    <property type="project" value="TreeGrafter"/>
</dbReference>
<evidence type="ECO:0000259" key="6">
    <source>
        <dbReference type="SMART" id="SM00881"/>
    </source>
</evidence>
<reference evidence="7 8" key="1">
    <citation type="submission" date="2016-10" db="EMBL/GenBank/DDBJ databases">
        <authorList>
            <person name="de Groot N.N."/>
        </authorList>
    </citation>
    <scope>NUCLEOTIDE SEQUENCE [LARGE SCALE GENOMIC DNA]</scope>
    <source>
        <strain evidence="7 8">ATCC 700224</strain>
    </source>
</reference>
<keyword evidence="3" id="KW-0808">Transferase</keyword>
<keyword evidence="4 5" id="KW-0663">Pyridoxal phosphate</keyword>
<dbReference type="PANTHER" id="PTHR43797:SF2">
    <property type="entry name" value="HOMOCYSTEINE_CYSTEINE SYNTHASE"/>
    <property type="match status" value="1"/>
</dbReference>
<proteinExistence type="inferred from homology"/>
<dbReference type="SMART" id="SM00881">
    <property type="entry name" value="CoA_binding"/>
    <property type="match status" value="1"/>
</dbReference>
<dbReference type="NCBIfam" id="NF004650">
    <property type="entry name" value="PRK05994.1"/>
    <property type="match status" value="1"/>
</dbReference>
<dbReference type="Gene3D" id="3.90.1150.10">
    <property type="entry name" value="Aspartate Aminotransferase, domain 1"/>
    <property type="match status" value="1"/>
</dbReference>
<keyword evidence="8" id="KW-1185">Reference proteome</keyword>
<dbReference type="FunFam" id="3.40.640.10:FF:000035">
    <property type="entry name" value="O-succinylhomoserine sulfhydrylase"/>
    <property type="match status" value="1"/>
</dbReference>
<dbReference type="STRING" id="69960.SAMN05421720_103109"/>
<name>A0A1G7A1N8_9PROT</name>
<dbReference type="AlphaFoldDB" id="A0A1G7A1N8"/>
<feature type="domain" description="CoA-binding" evidence="6">
    <location>
        <begin position="18"/>
        <end position="116"/>
    </location>
</feature>
<organism evidence="7 8">
    <name type="scientific">Rhodospira trueperi</name>
    <dbReference type="NCBI Taxonomy" id="69960"/>
    <lineage>
        <taxon>Bacteria</taxon>
        <taxon>Pseudomonadati</taxon>
        <taxon>Pseudomonadota</taxon>
        <taxon>Alphaproteobacteria</taxon>
        <taxon>Rhodospirillales</taxon>
        <taxon>Rhodospirillaceae</taxon>
        <taxon>Rhodospira</taxon>
    </lineage>
</organism>
<dbReference type="InterPro" id="IPR006235">
    <property type="entry name" value="OAc-hSer/O-AcSer_sulfhydrylase"/>
</dbReference>
<evidence type="ECO:0000313" key="7">
    <source>
        <dbReference type="EMBL" id="SDE07975.1"/>
    </source>
</evidence>
<dbReference type="Proteomes" id="UP000199412">
    <property type="component" value="Unassembled WGS sequence"/>
</dbReference>
<accession>A0A1G7A1N8</accession>
<dbReference type="GO" id="GO:0016829">
    <property type="term" value="F:lyase activity"/>
    <property type="evidence" value="ECO:0007669"/>
    <property type="project" value="UniProtKB-KW"/>
</dbReference>
<dbReference type="NCBIfam" id="TIGR01326">
    <property type="entry name" value="OAH_OAS_sulfhy"/>
    <property type="match status" value="1"/>
</dbReference>